<dbReference type="RefSeq" id="XP_007947446.1">
    <property type="nucleotide sequence ID" value="XM_007949255.1"/>
</dbReference>
<proteinExistence type="predicted"/>
<dbReference type="SUPFAM" id="SSF50494">
    <property type="entry name" value="Trypsin-like serine proteases"/>
    <property type="match status" value="1"/>
</dbReference>
<dbReference type="GO" id="GO:0005737">
    <property type="term" value="C:cytoplasm"/>
    <property type="evidence" value="ECO:0007669"/>
    <property type="project" value="TreeGrafter"/>
</dbReference>
<evidence type="ECO:0000256" key="2">
    <source>
        <dbReference type="ARBA" id="ARBA00022729"/>
    </source>
</evidence>
<sequence>MLSSYVDNRHNLEEIRDMIIEPASFLTSWVIKPGKETKINFILSEKMLPILLLLAFPLLSEAFIVTRGGTETRPHSLPYMARIGISADNLKWDFCAGFLVREDFVMTAAHCYRAMSYVILGAHNSTISEPTIQVIPVHQHFPHPEFKTDTFDNDIMLLKLKYTAQLSMAVKTIALPQSKDWVKPKQVCSMAGWGKMDNDRYSGTLREVDLEVQEKKICNQTYSHYNDATQLCVGNPWQSKSAEMGDLGGPLVCNSVAQGIVSHGYNTTSTGVYTRISSFVPWISRIMNAS</sequence>
<dbReference type="InterPro" id="IPR001254">
    <property type="entry name" value="Trypsin_dom"/>
</dbReference>
<keyword evidence="2" id="KW-0732">Signal</keyword>
<keyword evidence="3" id="KW-0378">Hydrolase</keyword>
<gene>
    <name evidence="9" type="primary">LOC103204114</name>
</gene>
<keyword evidence="5" id="KW-0865">Zymogen</keyword>
<dbReference type="InterPro" id="IPR018114">
    <property type="entry name" value="TRYPSIN_HIS"/>
</dbReference>
<keyword evidence="4" id="KW-0720">Serine protease</keyword>
<dbReference type="SMART" id="SM00020">
    <property type="entry name" value="Tryp_SPc"/>
    <property type="match status" value="1"/>
</dbReference>
<dbReference type="PRINTS" id="PR00722">
    <property type="entry name" value="CHYMOTRYPSIN"/>
</dbReference>
<evidence type="ECO:0000313" key="9">
    <source>
        <dbReference type="RefSeq" id="XP_007947446.1"/>
    </source>
</evidence>
<dbReference type="Gene3D" id="2.40.10.10">
    <property type="entry name" value="Trypsin-like serine proteases"/>
    <property type="match status" value="2"/>
</dbReference>
<keyword evidence="6" id="KW-1015">Disulfide bond</keyword>
<dbReference type="PROSITE" id="PS50240">
    <property type="entry name" value="TRYPSIN_DOM"/>
    <property type="match status" value="1"/>
</dbReference>
<dbReference type="Proteomes" id="UP000694850">
    <property type="component" value="Unplaced"/>
</dbReference>
<dbReference type="Pfam" id="PF00089">
    <property type="entry name" value="Trypsin"/>
    <property type="match status" value="1"/>
</dbReference>
<dbReference type="InterPro" id="IPR043504">
    <property type="entry name" value="Peptidase_S1_PA_chymotrypsin"/>
</dbReference>
<keyword evidence="1" id="KW-0645">Protease</keyword>
<keyword evidence="8" id="KW-1185">Reference proteome</keyword>
<dbReference type="OrthoDB" id="10059102at2759"/>
<evidence type="ECO:0000313" key="8">
    <source>
        <dbReference type="Proteomes" id="UP000694850"/>
    </source>
</evidence>
<dbReference type="PANTHER" id="PTHR24271:SF22">
    <property type="entry name" value="MAST CELL PROTEASE 8"/>
    <property type="match status" value="1"/>
</dbReference>
<evidence type="ECO:0000256" key="6">
    <source>
        <dbReference type="ARBA" id="ARBA00023157"/>
    </source>
</evidence>
<evidence type="ECO:0000259" key="7">
    <source>
        <dbReference type="PROSITE" id="PS50240"/>
    </source>
</evidence>
<dbReference type="AlphaFoldDB" id="A0A8B7AMT6"/>
<dbReference type="InterPro" id="IPR009003">
    <property type="entry name" value="Peptidase_S1_PA"/>
</dbReference>
<dbReference type="GO" id="GO:0004252">
    <property type="term" value="F:serine-type endopeptidase activity"/>
    <property type="evidence" value="ECO:0007669"/>
    <property type="project" value="InterPro"/>
</dbReference>
<name>A0A8B7AMT6_ORYAF</name>
<protein>
    <submittedName>
        <fullName evidence="9">Mast cell protease 8-like</fullName>
    </submittedName>
</protein>
<evidence type="ECO:0000256" key="1">
    <source>
        <dbReference type="ARBA" id="ARBA00022670"/>
    </source>
</evidence>
<dbReference type="PROSITE" id="PS00134">
    <property type="entry name" value="TRYPSIN_HIS"/>
    <property type="match status" value="1"/>
</dbReference>
<evidence type="ECO:0000256" key="5">
    <source>
        <dbReference type="ARBA" id="ARBA00023145"/>
    </source>
</evidence>
<reference evidence="9" key="1">
    <citation type="submission" date="2025-08" db="UniProtKB">
        <authorList>
            <consortium name="RefSeq"/>
        </authorList>
    </citation>
    <scope>IDENTIFICATION</scope>
</reference>
<evidence type="ECO:0000256" key="3">
    <source>
        <dbReference type="ARBA" id="ARBA00022801"/>
    </source>
</evidence>
<organism evidence="8 9">
    <name type="scientific">Orycteropus afer afer</name>
    <dbReference type="NCBI Taxonomy" id="1230840"/>
    <lineage>
        <taxon>Eukaryota</taxon>
        <taxon>Metazoa</taxon>
        <taxon>Chordata</taxon>
        <taxon>Craniata</taxon>
        <taxon>Vertebrata</taxon>
        <taxon>Euteleostomi</taxon>
        <taxon>Mammalia</taxon>
        <taxon>Eutheria</taxon>
        <taxon>Afrotheria</taxon>
        <taxon>Tubulidentata</taxon>
        <taxon>Orycteropodidae</taxon>
        <taxon>Orycteropus</taxon>
    </lineage>
</organism>
<dbReference type="GeneID" id="103204114"/>
<accession>A0A8B7AMT6</accession>
<dbReference type="PANTHER" id="PTHR24271">
    <property type="entry name" value="KALLIKREIN-RELATED"/>
    <property type="match status" value="1"/>
</dbReference>
<feature type="domain" description="Peptidase S1" evidence="7">
    <location>
        <begin position="66"/>
        <end position="288"/>
    </location>
</feature>
<dbReference type="CDD" id="cd00190">
    <property type="entry name" value="Tryp_SPc"/>
    <property type="match status" value="1"/>
</dbReference>
<dbReference type="FunFam" id="2.40.10.10:FF:000014">
    <property type="entry name" value="Complement factor D"/>
    <property type="match status" value="1"/>
</dbReference>
<dbReference type="InterPro" id="IPR001314">
    <property type="entry name" value="Peptidase_S1A"/>
</dbReference>
<dbReference type="GO" id="GO:0006508">
    <property type="term" value="P:proteolysis"/>
    <property type="evidence" value="ECO:0007669"/>
    <property type="project" value="UniProtKB-KW"/>
</dbReference>
<evidence type="ECO:0000256" key="4">
    <source>
        <dbReference type="ARBA" id="ARBA00022825"/>
    </source>
</evidence>